<accession>A0A1T4W3E7</accession>
<keyword evidence="1 2" id="KW-0413">Isomerase</keyword>
<organism evidence="2 3">
    <name type="scientific">Thiothrix eikelboomii</name>
    <dbReference type="NCBI Taxonomy" id="92487"/>
    <lineage>
        <taxon>Bacteria</taxon>
        <taxon>Pseudomonadati</taxon>
        <taxon>Pseudomonadota</taxon>
        <taxon>Gammaproteobacteria</taxon>
        <taxon>Thiotrichales</taxon>
        <taxon>Thiotrichaceae</taxon>
        <taxon>Thiothrix</taxon>
    </lineage>
</organism>
<dbReference type="RefSeq" id="WP_078921381.1">
    <property type="nucleotide sequence ID" value="NZ_FUYB01000003.1"/>
</dbReference>
<reference evidence="2 3" key="1">
    <citation type="submission" date="2017-02" db="EMBL/GenBank/DDBJ databases">
        <authorList>
            <person name="Peterson S.W."/>
        </authorList>
    </citation>
    <scope>NUCLEOTIDE SEQUENCE [LARGE SCALE GENOMIC DNA]</scope>
    <source>
        <strain evidence="2 3">ATCC 49788</strain>
    </source>
</reference>
<dbReference type="InterPro" id="IPR021120">
    <property type="entry name" value="KduI/IolB_isomerase"/>
</dbReference>
<dbReference type="Gene3D" id="2.60.120.10">
    <property type="entry name" value="Jelly Rolls"/>
    <property type="match status" value="2"/>
</dbReference>
<dbReference type="STRING" id="92487.SAMN02745130_00892"/>
<evidence type="ECO:0000256" key="1">
    <source>
        <dbReference type="ARBA" id="ARBA00023235"/>
    </source>
</evidence>
<sequence>MSLLRRPQPDATGRYQHITPDNAQWRYVGFAAYDLQAGQTLDLPASDQELCLVLLAGLADIQAGEQQFNTVGERMDVFEDLAPHAVYVKNGEAVQVKANTDVELAVCSAPGFGNHPTRWLKPETMSREQRGQGSNTRYVCNILPQDQPADSLLVVEVKTPAGNWSSYPPHKHDADNLPHESFLEETYYHRLNPSQGFCFQRVFTDELDLDETMAVEDRCVVLVPRGYHPVAAAHGYDSYYLNVMAGPTRRWVFKNHPAHEWMLHP</sequence>
<dbReference type="AlphaFoldDB" id="A0A1T4W3E7"/>
<gene>
    <name evidence="2" type="ORF">SAMN02745130_00892</name>
</gene>
<keyword evidence="3" id="KW-1185">Reference proteome</keyword>
<dbReference type="InterPro" id="IPR011051">
    <property type="entry name" value="RmlC_Cupin_sf"/>
</dbReference>
<evidence type="ECO:0000313" key="3">
    <source>
        <dbReference type="Proteomes" id="UP000190460"/>
    </source>
</evidence>
<dbReference type="NCBIfam" id="TIGR04378">
    <property type="entry name" value="myo_inos_iolB"/>
    <property type="match status" value="1"/>
</dbReference>
<dbReference type="InterPro" id="IPR014710">
    <property type="entry name" value="RmlC-like_jellyroll"/>
</dbReference>
<proteinExistence type="predicted"/>
<dbReference type="PANTHER" id="PTHR39193">
    <property type="entry name" value="5-DEOXY-GLUCURONATE ISOMERASE"/>
    <property type="match status" value="1"/>
</dbReference>
<dbReference type="EMBL" id="FUYB01000003">
    <property type="protein sequence ID" value="SKA71669.1"/>
    <property type="molecule type" value="Genomic_DNA"/>
</dbReference>
<name>A0A1T4W3E7_9GAMM</name>
<dbReference type="Pfam" id="PF04962">
    <property type="entry name" value="KduI"/>
    <property type="match status" value="1"/>
</dbReference>
<protein>
    <submittedName>
        <fullName evidence="2">5-deoxy-glucuronate isomerase</fullName>
    </submittedName>
</protein>
<dbReference type="PANTHER" id="PTHR39193:SF1">
    <property type="entry name" value="5-DEOXY-GLUCURONATE ISOMERASE"/>
    <property type="match status" value="1"/>
</dbReference>
<dbReference type="SUPFAM" id="SSF51182">
    <property type="entry name" value="RmlC-like cupins"/>
    <property type="match status" value="1"/>
</dbReference>
<dbReference type="GO" id="GO:0019310">
    <property type="term" value="P:inositol catabolic process"/>
    <property type="evidence" value="ECO:0007669"/>
    <property type="project" value="InterPro"/>
</dbReference>
<dbReference type="OrthoDB" id="6121073at2"/>
<dbReference type="Proteomes" id="UP000190460">
    <property type="component" value="Unassembled WGS sequence"/>
</dbReference>
<evidence type="ECO:0000313" key="2">
    <source>
        <dbReference type="EMBL" id="SKA71669.1"/>
    </source>
</evidence>
<dbReference type="PIRSF" id="PIRSF036628">
    <property type="entry name" value="IolB"/>
    <property type="match status" value="1"/>
</dbReference>
<dbReference type="InterPro" id="IPR024203">
    <property type="entry name" value="Deoxy-glucuronate_isom_IolB"/>
</dbReference>
<dbReference type="GO" id="GO:0008880">
    <property type="term" value="F:glucuronate isomerase activity"/>
    <property type="evidence" value="ECO:0007669"/>
    <property type="project" value="InterPro"/>
</dbReference>